<dbReference type="InterPro" id="IPR053350">
    <property type="entry name" value="CV_Inducer"/>
</dbReference>
<organism evidence="1 2">
    <name type="scientific">Stephania japonica</name>
    <dbReference type="NCBI Taxonomy" id="461633"/>
    <lineage>
        <taxon>Eukaryota</taxon>
        <taxon>Viridiplantae</taxon>
        <taxon>Streptophyta</taxon>
        <taxon>Embryophyta</taxon>
        <taxon>Tracheophyta</taxon>
        <taxon>Spermatophyta</taxon>
        <taxon>Magnoliopsida</taxon>
        <taxon>Ranunculales</taxon>
        <taxon>Menispermaceae</taxon>
        <taxon>Menispermoideae</taxon>
        <taxon>Cissampelideae</taxon>
        <taxon>Stephania</taxon>
    </lineage>
</organism>
<keyword evidence="2" id="KW-1185">Reference proteome</keyword>
<dbReference type="EMBL" id="JBBNAE010000008">
    <property type="protein sequence ID" value="KAK9101853.1"/>
    <property type="molecule type" value="Genomic_DNA"/>
</dbReference>
<name>A0AAP0F3F9_9MAGN</name>
<comment type="caution">
    <text evidence="1">The sequence shown here is derived from an EMBL/GenBank/DDBJ whole genome shotgun (WGS) entry which is preliminary data.</text>
</comment>
<dbReference type="PANTHER" id="PTHR37210:SF2">
    <property type="entry name" value="PROTEIN CHLOROPLAST VESICULATION"/>
    <property type="match status" value="1"/>
</dbReference>
<proteinExistence type="predicted"/>
<accession>A0AAP0F3F9</accession>
<evidence type="ECO:0000313" key="1">
    <source>
        <dbReference type="EMBL" id="KAK9101853.1"/>
    </source>
</evidence>
<protein>
    <submittedName>
        <fullName evidence="1">Uncharacterized protein</fullName>
    </submittedName>
</protein>
<dbReference type="PANTHER" id="PTHR37210">
    <property type="entry name" value="EXPRESSED PROTEIN"/>
    <property type="match status" value="1"/>
</dbReference>
<reference evidence="1 2" key="1">
    <citation type="submission" date="2024-01" db="EMBL/GenBank/DDBJ databases">
        <title>Genome assemblies of Stephania.</title>
        <authorList>
            <person name="Yang L."/>
        </authorList>
    </citation>
    <scope>NUCLEOTIDE SEQUENCE [LARGE SCALE GENOMIC DNA]</scope>
    <source>
        <strain evidence="1">QJT</strain>
        <tissue evidence="1">Leaf</tissue>
    </source>
</reference>
<gene>
    <name evidence="1" type="ORF">Sjap_019107</name>
</gene>
<dbReference type="AlphaFoldDB" id="A0AAP0F3F9"/>
<dbReference type="Proteomes" id="UP001417504">
    <property type="component" value="Unassembled WGS sequence"/>
</dbReference>
<evidence type="ECO:0000313" key="2">
    <source>
        <dbReference type="Proteomes" id="UP001417504"/>
    </source>
</evidence>
<sequence>MASLNSLCSLNNNLPSSNRPPIPPPKPPHQISCAVSGTNYNKKDCWNRRCIVGVVAACAILNMSSADAGIAVGVVKWSERRACPPWQTNSLETIVPENLPRPFKRRISESIRLPFKTSGSTVVRPTVKANPDCFSM</sequence>